<name>A0ABR4PYF6_9HELO</name>
<dbReference type="EMBL" id="JBFCZG010000001">
    <property type="protein sequence ID" value="KAL3428167.1"/>
    <property type="molecule type" value="Genomic_DNA"/>
</dbReference>
<comment type="caution">
    <text evidence="3">The sequence shown here is derived from an EMBL/GenBank/DDBJ whole genome shotgun (WGS) entry which is preliminary data.</text>
</comment>
<accession>A0ABR4PYF6</accession>
<feature type="region of interest" description="Disordered" evidence="1">
    <location>
        <begin position="535"/>
        <end position="557"/>
    </location>
</feature>
<protein>
    <submittedName>
        <fullName evidence="3">Duf455 domain-containing protein</fullName>
    </submittedName>
</protein>
<organism evidence="3 4">
    <name type="scientific">Phlyctema vagabunda</name>
    <dbReference type="NCBI Taxonomy" id="108571"/>
    <lineage>
        <taxon>Eukaryota</taxon>
        <taxon>Fungi</taxon>
        <taxon>Dikarya</taxon>
        <taxon>Ascomycota</taxon>
        <taxon>Pezizomycotina</taxon>
        <taxon>Leotiomycetes</taxon>
        <taxon>Helotiales</taxon>
        <taxon>Dermateaceae</taxon>
        <taxon>Phlyctema</taxon>
    </lineage>
</organism>
<gene>
    <name evidence="3" type="ORF">PVAG01_01676</name>
</gene>
<evidence type="ECO:0000313" key="4">
    <source>
        <dbReference type="Proteomes" id="UP001629113"/>
    </source>
</evidence>
<dbReference type="Proteomes" id="UP001629113">
    <property type="component" value="Unassembled WGS sequence"/>
</dbReference>
<keyword evidence="4" id="KW-1185">Reference proteome</keyword>
<feature type="domain" description="MJ1316 RNA cyclic group end recognition" evidence="2">
    <location>
        <begin position="466"/>
        <end position="526"/>
    </location>
</feature>
<dbReference type="InterPro" id="IPR040459">
    <property type="entry name" value="MJ1316"/>
</dbReference>
<proteinExistence type="predicted"/>
<reference evidence="3 4" key="1">
    <citation type="submission" date="2024-06" db="EMBL/GenBank/DDBJ databases">
        <title>Complete genome of Phlyctema vagabunda strain 19-DSS-EL-015.</title>
        <authorList>
            <person name="Fiorenzani C."/>
        </authorList>
    </citation>
    <scope>NUCLEOTIDE SEQUENCE [LARGE SCALE GENOMIC DNA]</scope>
    <source>
        <strain evidence="3 4">19-DSS-EL-015</strain>
    </source>
</reference>
<evidence type="ECO:0000313" key="3">
    <source>
        <dbReference type="EMBL" id="KAL3428167.1"/>
    </source>
</evidence>
<dbReference type="Pfam" id="PF04457">
    <property type="entry name" value="MJ1316"/>
    <property type="match status" value="1"/>
</dbReference>
<evidence type="ECO:0000256" key="1">
    <source>
        <dbReference type="SAM" id="MobiDB-lite"/>
    </source>
</evidence>
<sequence length="578" mass="65041">MDKAAVEAQAAFKILCEILFPEEMTLSDEAVRDGAFPTSTKGGRLSAKSFTKNGHIGFCSFGNDPFVVGLEQVDREHRCLVVGTVRPELMLEMVWERIILSGGRVKPHELDTRRLLVSIDAFIFDITYRVLTANLNLDDVEYWNRVRSHLDTRPSFDKIYQFLVREWAPARGVLKTCLQPEGLTATKIIKMIMDTYEDYNGSRELSDEVSYILKAFFERHSKPQSYWPGPSAIDWEFRRMCEVLENQEHLDLDALQLPSGVPDMESMLIGCLYLVDVSITTLSASERECGLAMERVEEVIRKSCKEAAMSLAAYSSTKPSHDIYVRCWPHRLVSEQATTNDVPYEGHYRVAILQRWTLQPGGSESSTESDHQDLSELTIRNTADVFSSKIHILMATNKAISVRAEIIETQETGLRRCHRQWPMRVAVPPSEIRLESPAGMVIPEKRTSVSTAPATEATSSPATVFLRPAADVLSRLRHDDAYKLDDFVVGYEDRHAGIMEKAAADWITETTSDQFIPQSRIVYFRDTSPRTSAFGEHVPGPPVSGHFRDHGSGGGGKVWDRRSKRDLIFGTGCGAEVR</sequence>
<evidence type="ECO:0000259" key="2">
    <source>
        <dbReference type="Pfam" id="PF04457"/>
    </source>
</evidence>